<dbReference type="Proteomes" id="UP000033434">
    <property type="component" value="Unassembled WGS sequence"/>
</dbReference>
<evidence type="ECO:0000313" key="1">
    <source>
        <dbReference type="EMBL" id="KKE84205.1"/>
    </source>
</evidence>
<sequence length="200" mass="22572">MSLNINNTLKLETVDMIKNNHLLIFILFVISLQSYAGPLSATKRVDADIHIMYLEKNGASLLNSPFYTGKAKQESKTIQQMVVSRYNSHVSEIKFINAKASAGLGANWVYSIALFNNFTGWTQLETDLNEQAYITNYYQGNEQLAAPKLLNSRNEIIQGKANEYWIESQSNTQNLVQSDFNPTTNLPVAIHNKVDCFTIQ</sequence>
<gene>
    <name evidence="1" type="ORF">N479_09915</name>
</gene>
<dbReference type="PATRIC" id="fig|1129367.4.peg.1762"/>
<dbReference type="AlphaFoldDB" id="A0A0F6ADD9"/>
<evidence type="ECO:0000313" key="2">
    <source>
        <dbReference type="Proteomes" id="UP000033434"/>
    </source>
</evidence>
<proteinExistence type="predicted"/>
<comment type="caution">
    <text evidence="1">The sequence shown here is derived from an EMBL/GenBank/DDBJ whole genome shotgun (WGS) entry which is preliminary data.</text>
</comment>
<organism evidence="1 2">
    <name type="scientific">Pseudoalteromonas luteoviolacea S4054</name>
    <dbReference type="NCBI Taxonomy" id="1129367"/>
    <lineage>
        <taxon>Bacteria</taxon>
        <taxon>Pseudomonadati</taxon>
        <taxon>Pseudomonadota</taxon>
        <taxon>Gammaproteobacteria</taxon>
        <taxon>Alteromonadales</taxon>
        <taxon>Pseudoalteromonadaceae</taxon>
        <taxon>Pseudoalteromonas</taxon>
    </lineage>
</organism>
<dbReference type="EMBL" id="AUXW01000138">
    <property type="protein sequence ID" value="KKE84205.1"/>
    <property type="molecule type" value="Genomic_DNA"/>
</dbReference>
<accession>A0A0F6ADD9</accession>
<protein>
    <submittedName>
        <fullName evidence="1">Uncharacterized protein</fullName>
    </submittedName>
</protein>
<name>A0A0F6ADD9_9GAMM</name>
<reference evidence="1 2" key="1">
    <citation type="journal article" date="2015" name="BMC Genomics">
        <title>Genome mining reveals unlocked bioactive potential of marine Gram-negative bacteria.</title>
        <authorList>
            <person name="Machado H."/>
            <person name="Sonnenschein E.C."/>
            <person name="Melchiorsen J."/>
            <person name="Gram L."/>
        </authorList>
    </citation>
    <scope>NUCLEOTIDE SEQUENCE [LARGE SCALE GENOMIC DNA]</scope>
    <source>
        <strain evidence="1 2">S4054</strain>
    </source>
</reference>